<dbReference type="InterPro" id="IPR041033">
    <property type="entry name" value="SpaA_PFL_dom_1"/>
</dbReference>
<evidence type="ECO:0000256" key="7">
    <source>
        <dbReference type="SAM" id="SignalP"/>
    </source>
</evidence>
<dbReference type="OrthoDB" id="2056845at2"/>
<keyword evidence="6" id="KW-0812">Transmembrane</keyword>
<protein>
    <submittedName>
        <fullName evidence="13">Isopeptide-forming domain-containing fimbrial protein</fullName>
    </submittedName>
</protein>
<dbReference type="InterPro" id="IPR026466">
    <property type="entry name" value="Fim_isopep_form_D2_dom"/>
</dbReference>
<evidence type="ECO:0000256" key="6">
    <source>
        <dbReference type="SAM" id="Phobius"/>
    </source>
</evidence>
<feature type="domain" description="Gram-positive pilin backbone subunit 2 Cna-B-like" evidence="10">
    <location>
        <begin position="248"/>
        <end position="361"/>
    </location>
</feature>
<dbReference type="Proteomes" id="UP000261011">
    <property type="component" value="Unassembled WGS sequence"/>
</dbReference>
<feature type="domain" description="Gram-positive cocci surface proteins LPxTG" evidence="8">
    <location>
        <begin position="663"/>
        <end position="699"/>
    </location>
</feature>
<dbReference type="EMBL" id="QVEU01000004">
    <property type="protein sequence ID" value="RGB75915.1"/>
    <property type="molecule type" value="Genomic_DNA"/>
</dbReference>
<evidence type="ECO:0000313" key="13">
    <source>
        <dbReference type="EMBL" id="RGB75915.1"/>
    </source>
</evidence>
<dbReference type="Pfam" id="PF16555">
    <property type="entry name" value="GramPos_pilinD1"/>
    <property type="match status" value="1"/>
</dbReference>
<dbReference type="AlphaFoldDB" id="A0A3E2THK8"/>
<dbReference type="Gene3D" id="2.60.40.740">
    <property type="match status" value="1"/>
</dbReference>
<evidence type="ECO:0000259" key="11">
    <source>
        <dbReference type="Pfam" id="PF16570"/>
    </source>
</evidence>
<evidence type="ECO:0000256" key="3">
    <source>
        <dbReference type="ARBA" id="ARBA00022729"/>
    </source>
</evidence>
<comment type="caution">
    <text evidence="13">The sequence shown here is derived from an EMBL/GenBank/DDBJ whole genome shotgun (WGS) entry which is preliminary data.</text>
</comment>
<keyword evidence="6" id="KW-1133">Transmembrane helix</keyword>
<feature type="domain" description="SpaA-like prealbumin fold" evidence="12">
    <location>
        <begin position="586"/>
        <end position="644"/>
    </location>
</feature>
<feature type="signal peptide" evidence="7">
    <location>
        <begin position="1"/>
        <end position="31"/>
    </location>
</feature>
<feature type="domain" description="Gram-positive pilin backbone subunit 3 Cna-B-like" evidence="11">
    <location>
        <begin position="418"/>
        <end position="506"/>
    </location>
</feature>
<dbReference type="NCBIfam" id="TIGR01167">
    <property type="entry name" value="LPXTG_anchor"/>
    <property type="match status" value="1"/>
</dbReference>
<gene>
    <name evidence="13" type="ORF">DXA39_06230</name>
</gene>
<dbReference type="Pfam" id="PF00746">
    <property type="entry name" value="Gram_pos_anchor"/>
    <property type="match status" value="1"/>
</dbReference>
<dbReference type="RefSeq" id="WP_117521858.1">
    <property type="nucleotide sequence ID" value="NZ_QVEU01000004.1"/>
</dbReference>
<dbReference type="NCBIfam" id="TIGR04226">
    <property type="entry name" value="RrgB_K2N_iso_D2"/>
    <property type="match status" value="1"/>
</dbReference>
<keyword evidence="3 7" id="KW-0732">Signal</keyword>
<evidence type="ECO:0000256" key="4">
    <source>
        <dbReference type="ARBA" id="ARBA00023088"/>
    </source>
</evidence>
<evidence type="ECO:0000256" key="1">
    <source>
        <dbReference type="ARBA" id="ARBA00022512"/>
    </source>
</evidence>
<evidence type="ECO:0000259" key="8">
    <source>
        <dbReference type="Pfam" id="PF00746"/>
    </source>
</evidence>
<evidence type="ECO:0000256" key="5">
    <source>
        <dbReference type="SAM" id="MobiDB-lite"/>
    </source>
</evidence>
<name>A0A3E2THK8_9FIRM</name>
<dbReference type="Pfam" id="PF17802">
    <property type="entry name" value="SpaA"/>
    <property type="match status" value="1"/>
</dbReference>
<dbReference type="InterPro" id="IPR013783">
    <property type="entry name" value="Ig-like_fold"/>
</dbReference>
<keyword evidence="6" id="KW-0472">Membrane</keyword>
<dbReference type="InterPro" id="IPR032334">
    <property type="entry name" value="GramPos_pilinBB"/>
</dbReference>
<evidence type="ECO:0000259" key="10">
    <source>
        <dbReference type="Pfam" id="PF16569"/>
    </source>
</evidence>
<reference evidence="13 14" key="1">
    <citation type="submission" date="2018-08" db="EMBL/GenBank/DDBJ databases">
        <title>A genome reference for cultivated species of the human gut microbiota.</title>
        <authorList>
            <person name="Zou Y."/>
            <person name="Xue W."/>
            <person name="Luo G."/>
        </authorList>
    </citation>
    <scope>NUCLEOTIDE SEQUENCE [LARGE SCALE GENOMIC DNA]</scope>
    <source>
        <strain evidence="13 14">OF01-3</strain>
    </source>
</reference>
<evidence type="ECO:0000259" key="9">
    <source>
        <dbReference type="Pfam" id="PF16555"/>
    </source>
</evidence>
<keyword evidence="2" id="KW-0964">Secreted</keyword>
<sequence length="704" mass="77752">MKKATNRILSFLSAFAMVLGILVAPFTSANAAEGDADPAPETPSATSDVTETLTIHKILMSKEALGKHNVNKEGYNGNEIEDIKKFFEEDAQEISGVYFKLQKPAKKNPDVNKDADWQDLGKEYEGLTKEKGLTINTSDLKGQYRIVEDLTKSTYKGKNGEQLAAAKAVPSIVTLPLVNNDGVIKKAHVYPKNTQEAPKIDKNFDKEANGDATGISTDDLINNEDKKKDVEIKTDDNQREKGLVTKNIGDKVPYKVVTEIPQDAKYKKLVWTDQMTEGLTYNKDLKVTLGDTELDAADYTVINTDRGFTLKLTDAGLTKVEEAAKTKAQTITLKYTATVNKNAKVDVEDENDVALDYSNKPGKDSEPKEGKPVNKEIKVTKDWAIDGKEITEADETAKALFTLQEKQKDGTWKDVDSHEVTAAEHFDYTFKDLDNDKTYRVVEQVSGYEPEYVSFENGVVTIKDNKDSDNPKTLNPSEPKVVTGGKKFVKTNQDGSERLAGAEFYVKNSEGEYLVKAAQKDNTAVTNAKKALDNAKAKYDALSPEEQESEEGQQAKAEFDAAQEAYNKAVKDNLGAGEGYAWGKKEDTNVVVLKSNEKSNEQGQFEITGLAYGDYKLEEKTPPKDYAKLNSDEKFKVEKGSYSTKDVNIKYNTKDEANSAQQVVNKKVTIPQTGGIGSLIFIVAGIVIMAIAFAMKKRNSYEEA</sequence>
<proteinExistence type="predicted"/>
<dbReference type="InterPro" id="IPR019931">
    <property type="entry name" value="LPXTG_anchor"/>
</dbReference>
<evidence type="ECO:0000256" key="2">
    <source>
        <dbReference type="ARBA" id="ARBA00022525"/>
    </source>
</evidence>
<accession>A0A3E2THK8</accession>
<feature type="chain" id="PRO_5017827582" evidence="7">
    <location>
        <begin position="32"/>
        <end position="704"/>
    </location>
</feature>
<dbReference type="Gene3D" id="2.60.40.1140">
    <property type="entry name" value="Collagen-binding surface protein Cna, B-type domain"/>
    <property type="match status" value="1"/>
</dbReference>
<keyword evidence="4" id="KW-0572">Peptidoglycan-anchor</keyword>
<dbReference type="Pfam" id="PF16569">
    <property type="entry name" value="GramPos_pilinBB"/>
    <property type="match status" value="1"/>
</dbReference>
<dbReference type="InterPro" id="IPR032364">
    <property type="entry name" value="GramPos_pilinD1_N"/>
</dbReference>
<dbReference type="Gene3D" id="2.60.40.10">
    <property type="entry name" value="Immunoglobulins"/>
    <property type="match status" value="2"/>
</dbReference>
<feature type="transmembrane region" description="Helical" evidence="6">
    <location>
        <begin position="675"/>
        <end position="695"/>
    </location>
</feature>
<dbReference type="Pfam" id="PF16570">
    <property type="entry name" value="GramPos_pilinD3"/>
    <property type="match status" value="1"/>
</dbReference>
<evidence type="ECO:0000313" key="14">
    <source>
        <dbReference type="Proteomes" id="UP000261011"/>
    </source>
</evidence>
<keyword evidence="14" id="KW-1185">Reference proteome</keyword>
<dbReference type="Gene3D" id="1.20.58.90">
    <property type="match status" value="1"/>
</dbReference>
<feature type="region of interest" description="Disordered" evidence="5">
    <location>
        <begin position="539"/>
        <end position="558"/>
    </location>
</feature>
<feature type="domain" description="Gram-positive pilin subunit D1 N-terminal" evidence="9">
    <location>
        <begin position="50"/>
        <end position="194"/>
    </location>
</feature>
<keyword evidence="1" id="KW-0134">Cell wall</keyword>
<organism evidence="13 14">
    <name type="scientific">Anaerococcus nagyae</name>
    <dbReference type="NCBI Taxonomy" id="1755241"/>
    <lineage>
        <taxon>Bacteria</taxon>
        <taxon>Bacillati</taxon>
        <taxon>Bacillota</taxon>
        <taxon>Tissierellia</taxon>
        <taxon>Tissierellales</taxon>
        <taxon>Peptoniphilaceae</taxon>
        <taxon>Anaerococcus</taxon>
    </lineage>
</organism>
<evidence type="ECO:0000259" key="12">
    <source>
        <dbReference type="Pfam" id="PF17802"/>
    </source>
</evidence>
<dbReference type="InterPro" id="IPR032332">
    <property type="entry name" value="GramPos_pilinD3"/>
</dbReference>